<evidence type="ECO:0000313" key="3">
    <source>
        <dbReference type="EMBL" id="SFU45847.1"/>
    </source>
</evidence>
<dbReference type="OrthoDB" id="9781367at2"/>
<dbReference type="SUPFAM" id="SSF53448">
    <property type="entry name" value="Nucleotide-diphospho-sugar transferases"/>
    <property type="match status" value="1"/>
</dbReference>
<dbReference type="PANTHER" id="PTHR43685:SF11">
    <property type="entry name" value="GLYCOSYLTRANSFERASE TAGX-RELATED"/>
    <property type="match status" value="1"/>
</dbReference>
<evidence type="ECO:0000313" key="4">
    <source>
        <dbReference type="Proteomes" id="UP000182649"/>
    </source>
</evidence>
<keyword evidence="1" id="KW-1133">Transmembrane helix</keyword>
<reference evidence="3 4" key="1">
    <citation type="submission" date="2016-10" db="EMBL/GenBank/DDBJ databases">
        <authorList>
            <person name="de Groot N.N."/>
        </authorList>
    </citation>
    <scope>NUCLEOTIDE SEQUENCE [LARGE SCALE GENOMIC DNA]</scope>
    <source>
        <strain evidence="3 4">Nl14</strain>
    </source>
</reference>
<name>A0A1I7GBK3_9PROT</name>
<proteinExistence type="predicted"/>
<feature type="transmembrane region" description="Helical" evidence="1">
    <location>
        <begin position="251"/>
        <end position="273"/>
    </location>
</feature>
<dbReference type="InterPro" id="IPR050834">
    <property type="entry name" value="Glycosyltransf_2"/>
</dbReference>
<protein>
    <submittedName>
        <fullName evidence="3">Glycosyltransferase involved in cell wall bisynthesis</fullName>
    </submittedName>
</protein>
<keyword evidence="3" id="KW-0808">Transferase</keyword>
<dbReference type="Pfam" id="PF00535">
    <property type="entry name" value="Glycos_transf_2"/>
    <property type="match status" value="1"/>
</dbReference>
<sequence length="301" mass="33754">MCEKKPAISVCICTYRRPELLAKLLDSLARQSFSEYFEIIVVENETAGRAAEIVKRAKGHHARLNIQFAIEPRKGISFARNTAVSLACGDFIAWIDDDETASENWLTGLYAAQRINCADAIFGPVIPIFPEDSLSWPKRSKVFERPRHPTGTQIDAREARTSNALVKAGWFRTGAPPFDIRLANTGGEDTDFFFRMQSTGARFEWCDEASVFELVPLERQRVTWILERRLRGATNYWSERPTTPLRLTIRVLVGGGIFGVFGIAGVIVTPFGLHHAIKLWRRAVGGLGRIVALSGVRWNGY</sequence>
<dbReference type="CDD" id="cd00761">
    <property type="entry name" value="Glyco_tranf_GTA_type"/>
    <property type="match status" value="1"/>
</dbReference>
<keyword evidence="1" id="KW-0812">Transmembrane</keyword>
<dbReference type="AlphaFoldDB" id="A0A1I7GBK3"/>
<dbReference type="InterPro" id="IPR001173">
    <property type="entry name" value="Glyco_trans_2-like"/>
</dbReference>
<gene>
    <name evidence="3" type="ORF">SAMN05216417_10492</name>
</gene>
<dbReference type="InterPro" id="IPR029044">
    <property type="entry name" value="Nucleotide-diphossugar_trans"/>
</dbReference>
<dbReference type="PANTHER" id="PTHR43685">
    <property type="entry name" value="GLYCOSYLTRANSFERASE"/>
    <property type="match status" value="1"/>
</dbReference>
<dbReference type="Gene3D" id="3.90.550.10">
    <property type="entry name" value="Spore Coat Polysaccharide Biosynthesis Protein SpsA, Chain A"/>
    <property type="match status" value="1"/>
</dbReference>
<evidence type="ECO:0000256" key="1">
    <source>
        <dbReference type="SAM" id="Phobius"/>
    </source>
</evidence>
<dbReference type="Proteomes" id="UP000182649">
    <property type="component" value="Unassembled WGS sequence"/>
</dbReference>
<accession>A0A1I7GBK3</accession>
<dbReference type="GO" id="GO:0016740">
    <property type="term" value="F:transferase activity"/>
    <property type="evidence" value="ECO:0007669"/>
    <property type="project" value="UniProtKB-KW"/>
</dbReference>
<organism evidence="3 4">
    <name type="scientific">Nitrosospira multiformis</name>
    <dbReference type="NCBI Taxonomy" id="1231"/>
    <lineage>
        <taxon>Bacteria</taxon>
        <taxon>Pseudomonadati</taxon>
        <taxon>Pseudomonadota</taxon>
        <taxon>Betaproteobacteria</taxon>
        <taxon>Nitrosomonadales</taxon>
        <taxon>Nitrosomonadaceae</taxon>
        <taxon>Nitrosospira</taxon>
    </lineage>
</organism>
<feature type="domain" description="Glycosyltransferase 2-like" evidence="2">
    <location>
        <begin position="9"/>
        <end position="153"/>
    </location>
</feature>
<evidence type="ECO:0000259" key="2">
    <source>
        <dbReference type="Pfam" id="PF00535"/>
    </source>
</evidence>
<keyword evidence="1" id="KW-0472">Membrane</keyword>
<dbReference type="RefSeq" id="WP_074973857.1">
    <property type="nucleotide sequence ID" value="NZ_FPBZ01000004.1"/>
</dbReference>
<dbReference type="EMBL" id="FPBZ01000004">
    <property type="protein sequence ID" value="SFU45847.1"/>
    <property type="molecule type" value="Genomic_DNA"/>
</dbReference>